<dbReference type="Proteomes" id="UP000324222">
    <property type="component" value="Unassembled WGS sequence"/>
</dbReference>
<dbReference type="EMBL" id="VSRR010023018">
    <property type="protein sequence ID" value="MPC65181.1"/>
    <property type="molecule type" value="Genomic_DNA"/>
</dbReference>
<dbReference type="AlphaFoldDB" id="A0A5B7GXM8"/>
<gene>
    <name evidence="1" type="ORF">E2C01_059311</name>
</gene>
<name>A0A5B7GXM8_PORTR</name>
<evidence type="ECO:0000313" key="2">
    <source>
        <dbReference type="Proteomes" id="UP000324222"/>
    </source>
</evidence>
<organism evidence="1 2">
    <name type="scientific">Portunus trituberculatus</name>
    <name type="common">Swimming crab</name>
    <name type="synonym">Neptunus trituberculatus</name>
    <dbReference type="NCBI Taxonomy" id="210409"/>
    <lineage>
        <taxon>Eukaryota</taxon>
        <taxon>Metazoa</taxon>
        <taxon>Ecdysozoa</taxon>
        <taxon>Arthropoda</taxon>
        <taxon>Crustacea</taxon>
        <taxon>Multicrustacea</taxon>
        <taxon>Malacostraca</taxon>
        <taxon>Eumalacostraca</taxon>
        <taxon>Eucarida</taxon>
        <taxon>Decapoda</taxon>
        <taxon>Pleocyemata</taxon>
        <taxon>Brachyura</taxon>
        <taxon>Eubrachyura</taxon>
        <taxon>Portunoidea</taxon>
        <taxon>Portunidae</taxon>
        <taxon>Portuninae</taxon>
        <taxon>Portunus</taxon>
    </lineage>
</organism>
<protein>
    <submittedName>
        <fullName evidence="1">Uncharacterized protein</fullName>
    </submittedName>
</protein>
<accession>A0A5B7GXM8</accession>
<reference evidence="1 2" key="1">
    <citation type="submission" date="2019-05" db="EMBL/GenBank/DDBJ databases">
        <title>Another draft genome of Portunus trituberculatus and its Hox gene families provides insights of decapod evolution.</title>
        <authorList>
            <person name="Jeong J.-H."/>
            <person name="Song I."/>
            <person name="Kim S."/>
            <person name="Choi T."/>
            <person name="Kim D."/>
            <person name="Ryu S."/>
            <person name="Kim W."/>
        </authorList>
    </citation>
    <scope>NUCLEOTIDE SEQUENCE [LARGE SCALE GENOMIC DNA]</scope>
    <source>
        <tissue evidence="1">Muscle</tissue>
    </source>
</reference>
<evidence type="ECO:0000313" key="1">
    <source>
        <dbReference type="EMBL" id="MPC65181.1"/>
    </source>
</evidence>
<sequence length="75" mass="7859">MNPTLTMGSPPAWHPGILAPLLIPSLLLPPSQPPVLTFWHPPTLGLVVQNFPVLAAAPLISALAPFNPGHGNLKC</sequence>
<comment type="caution">
    <text evidence="1">The sequence shown here is derived from an EMBL/GenBank/DDBJ whole genome shotgun (WGS) entry which is preliminary data.</text>
</comment>
<proteinExistence type="predicted"/>
<keyword evidence="2" id="KW-1185">Reference proteome</keyword>